<keyword evidence="3" id="KW-0813">Transport</keyword>
<dbReference type="Proteomes" id="UP001164746">
    <property type="component" value="Chromosome 3"/>
</dbReference>
<keyword evidence="4" id="KW-1003">Cell membrane</keyword>
<feature type="region of interest" description="Disordered" evidence="11">
    <location>
        <begin position="1"/>
        <end position="36"/>
    </location>
</feature>
<dbReference type="Pfam" id="PF03189">
    <property type="entry name" value="Otopetrin"/>
    <property type="match status" value="2"/>
</dbReference>
<feature type="compositionally biased region" description="Polar residues" evidence="11">
    <location>
        <begin position="243"/>
        <end position="254"/>
    </location>
</feature>
<evidence type="ECO:0000313" key="13">
    <source>
        <dbReference type="EMBL" id="WAQ99442.1"/>
    </source>
</evidence>
<evidence type="ECO:0000256" key="9">
    <source>
        <dbReference type="ARBA" id="ARBA00023136"/>
    </source>
</evidence>
<feature type="compositionally biased region" description="Basic and acidic residues" evidence="11">
    <location>
        <begin position="231"/>
        <end position="242"/>
    </location>
</feature>
<feature type="transmembrane region" description="Helical" evidence="12">
    <location>
        <begin position="576"/>
        <end position="594"/>
    </location>
</feature>
<keyword evidence="9 12" id="KW-0472">Membrane</keyword>
<dbReference type="PANTHER" id="PTHR21522">
    <property type="entry name" value="PROTON CHANNEL OTOP"/>
    <property type="match status" value="1"/>
</dbReference>
<dbReference type="EMBL" id="CP111014">
    <property type="protein sequence ID" value="WAQ99442.1"/>
    <property type="molecule type" value="Genomic_DNA"/>
</dbReference>
<feature type="compositionally biased region" description="Low complexity" evidence="11">
    <location>
        <begin position="170"/>
        <end position="181"/>
    </location>
</feature>
<feature type="compositionally biased region" description="Polar residues" evidence="11">
    <location>
        <begin position="126"/>
        <end position="137"/>
    </location>
</feature>
<evidence type="ECO:0000256" key="6">
    <source>
        <dbReference type="ARBA" id="ARBA00022781"/>
    </source>
</evidence>
<evidence type="ECO:0000256" key="1">
    <source>
        <dbReference type="ARBA" id="ARBA00004651"/>
    </source>
</evidence>
<feature type="transmembrane region" description="Helical" evidence="12">
    <location>
        <begin position="770"/>
        <end position="787"/>
    </location>
</feature>
<keyword evidence="8" id="KW-0406">Ion transport</keyword>
<feature type="compositionally biased region" description="Low complexity" evidence="11">
    <location>
        <begin position="138"/>
        <end position="147"/>
    </location>
</feature>
<feature type="transmembrane region" description="Helical" evidence="12">
    <location>
        <begin position="470"/>
        <end position="491"/>
    </location>
</feature>
<evidence type="ECO:0000256" key="5">
    <source>
        <dbReference type="ARBA" id="ARBA00022692"/>
    </source>
</evidence>
<evidence type="ECO:0000256" key="4">
    <source>
        <dbReference type="ARBA" id="ARBA00022475"/>
    </source>
</evidence>
<keyword evidence="5 12" id="KW-0812">Transmembrane</keyword>
<gene>
    <name evidence="13" type="ORF">MAR_023815</name>
</gene>
<keyword evidence="7 12" id="KW-1133">Transmembrane helix</keyword>
<evidence type="ECO:0000256" key="2">
    <source>
        <dbReference type="ARBA" id="ARBA00006513"/>
    </source>
</evidence>
<sequence>MAESIGFKTSVSCLRPGIPESDTGESGEESEPTYRHYDNFETDVCLTQDEDDDADDSSNPASNVVVDVGKNLSAVGTGAPSVGIVKKLLGSASVIAPNRTSPPTAPKVDVGVNNVNRVVSSDSDSCTESEQTLPQGQTTDDTTTSTSESEETQIWVPVSKRPSAKQLADTTTTPPVSATSSNGSDGSRPQSYIIKAGSPGPNGVGTGSLSYIAERVARRESRSGRAGSSESARRGSRDRDSWHTLQSNQQSSGVQKRVSPSKPMSAVGLLRHDEATGTITLDIRNLPNGEIGLGEDDEHVTPGSGEDAGVTGTVSSPMVRSPPPQRRPSSDFARMGFGESLCVLVSGLYMLCLVVAGLVIPLAQAFAVKSYPALFEGFYIYLYILSIAFLTYVYTYLLRMRTVPRKRRERTVVSSLPPAKRRSPLESMEEPQTGSFYLRLGAVGFGIGSMIKSGLHFGEYFEMTSSCSHVLHGIRPILHLCFTFTQLYFVFLNSKMCTRQYSYLARFGLMHMLATNVAVWLQEVVRETLRELATNEMDSYRMLNITAGQVLSKVVEEPPCHGDSLMGEVVGMASSYLYPCSVLYIILFVMWLKLGHKEGKPEQEVGVSKSVERSSVDCSNSSRGLFLGIIVFVAAVIILITFFVLVRTENFLNTAVRLDHLGDVALFVVTIIAVVLVFHRTYGLRYPEHDTGPGFEDAMLVLSLIGVYLLCVANIIAASLTIEKLCGHLVILSNSLRLVQATVQTVYLLCTMRRRVWRREQAEKRSGREFVTFLLICNIALWGMNIFEVQMSNANPLQEEFYGHVTWSIITHASLPLAIMFRFLSTVCLANIWKHAWRLKM</sequence>
<evidence type="ECO:0000256" key="10">
    <source>
        <dbReference type="ARBA" id="ARBA00023303"/>
    </source>
</evidence>
<feature type="transmembrane region" description="Helical" evidence="12">
    <location>
        <begin position="728"/>
        <end position="749"/>
    </location>
</feature>
<evidence type="ECO:0000313" key="14">
    <source>
        <dbReference type="Proteomes" id="UP001164746"/>
    </source>
</evidence>
<feature type="compositionally biased region" description="Acidic residues" evidence="11">
    <location>
        <begin position="22"/>
        <end position="31"/>
    </location>
</feature>
<feature type="transmembrane region" description="Helical" evidence="12">
    <location>
        <begin position="658"/>
        <end position="678"/>
    </location>
</feature>
<evidence type="ECO:0000256" key="8">
    <source>
        <dbReference type="ARBA" id="ARBA00023065"/>
    </source>
</evidence>
<evidence type="ECO:0000256" key="12">
    <source>
        <dbReference type="SAM" id="Phobius"/>
    </source>
</evidence>
<dbReference type="PANTHER" id="PTHR21522:SF32">
    <property type="entry name" value="OTOPETRIN-2"/>
    <property type="match status" value="1"/>
</dbReference>
<reference evidence="13" key="1">
    <citation type="submission" date="2022-11" db="EMBL/GenBank/DDBJ databases">
        <title>Centuries of genome instability and evolution in soft-shell clam transmissible cancer (bioRxiv).</title>
        <authorList>
            <person name="Hart S.F.M."/>
            <person name="Yonemitsu M.A."/>
            <person name="Giersch R.M."/>
            <person name="Beal B.F."/>
            <person name="Arriagada G."/>
            <person name="Davis B.W."/>
            <person name="Ostrander E.A."/>
            <person name="Goff S.P."/>
            <person name="Metzger M.J."/>
        </authorList>
    </citation>
    <scope>NUCLEOTIDE SEQUENCE</scope>
    <source>
        <strain evidence="13">MELC-2E11</strain>
        <tissue evidence="13">Siphon/mantle</tissue>
    </source>
</reference>
<feature type="transmembrane region" description="Helical" evidence="12">
    <location>
        <begin position="436"/>
        <end position="458"/>
    </location>
</feature>
<evidence type="ECO:0000256" key="7">
    <source>
        <dbReference type="ARBA" id="ARBA00022989"/>
    </source>
</evidence>
<keyword evidence="6" id="KW-0375">Hydrogen ion transport</keyword>
<proteinExistence type="inferred from homology"/>
<feature type="transmembrane region" description="Helical" evidence="12">
    <location>
        <begin position="503"/>
        <end position="521"/>
    </location>
</feature>
<protein>
    <submittedName>
        <fullName evidence="13">OTOP-like protein</fullName>
    </submittedName>
</protein>
<feature type="region of interest" description="Disordered" evidence="11">
    <location>
        <begin position="286"/>
        <end position="331"/>
    </location>
</feature>
<dbReference type="InterPro" id="IPR004878">
    <property type="entry name" value="Otopetrin"/>
</dbReference>
<organism evidence="13 14">
    <name type="scientific">Mya arenaria</name>
    <name type="common">Soft-shell clam</name>
    <dbReference type="NCBI Taxonomy" id="6604"/>
    <lineage>
        <taxon>Eukaryota</taxon>
        <taxon>Metazoa</taxon>
        <taxon>Spiralia</taxon>
        <taxon>Lophotrochozoa</taxon>
        <taxon>Mollusca</taxon>
        <taxon>Bivalvia</taxon>
        <taxon>Autobranchia</taxon>
        <taxon>Heteroconchia</taxon>
        <taxon>Euheterodonta</taxon>
        <taxon>Imparidentia</taxon>
        <taxon>Neoheterodontei</taxon>
        <taxon>Myida</taxon>
        <taxon>Myoidea</taxon>
        <taxon>Myidae</taxon>
        <taxon>Mya</taxon>
    </lineage>
</organism>
<comment type="subcellular location">
    <subcellularLocation>
        <location evidence="1">Cell membrane</location>
        <topology evidence="1">Multi-pass membrane protein</topology>
    </subcellularLocation>
</comment>
<evidence type="ECO:0000256" key="11">
    <source>
        <dbReference type="SAM" id="MobiDB-lite"/>
    </source>
</evidence>
<feature type="transmembrane region" description="Helical" evidence="12">
    <location>
        <begin position="807"/>
        <end position="833"/>
    </location>
</feature>
<accession>A0ABY7DP23</accession>
<feature type="region of interest" description="Disordered" evidence="11">
    <location>
        <begin position="119"/>
        <end position="264"/>
    </location>
</feature>
<keyword evidence="10" id="KW-0407">Ion channel</keyword>
<name>A0ABY7DP23_MYAAR</name>
<feature type="transmembrane region" description="Helical" evidence="12">
    <location>
        <begin position="341"/>
        <end position="366"/>
    </location>
</feature>
<keyword evidence="14" id="KW-1185">Reference proteome</keyword>
<feature type="transmembrane region" description="Helical" evidence="12">
    <location>
        <begin position="625"/>
        <end position="646"/>
    </location>
</feature>
<comment type="similarity">
    <text evidence="2">Belongs to the otopetrin family.</text>
</comment>
<feature type="transmembrane region" description="Helical" evidence="12">
    <location>
        <begin position="378"/>
        <end position="398"/>
    </location>
</feature>
<evidence type="ECO:0000256" key="3">
    <source>
        <dbReference type="ARBA" id="ARBA00022448"/>
    </source>
</evidence>
<feature type="transmembrane region" description="Helical" evidence="12">
    <location>
        <begin position="699"/>
        <end position="722"/>
    </location>
</feature>